<keyword evidence="3" id="KW-0732">Signal</keyword>
<dbReference type="Proteomes" id="UP000007635">
    <property type="component" value="Chromosome XIV"/>
</dbReference>
<dbReference type="InterPro" id="IPR008373">
    <property type="entry name" value="Saposin"/>
</dbReference>
<dbReference type="eggNOG" id="KOG1340">
    <property type="taxonomic scope" value="Eukaryota"/>
</dbReference>
<sequence length="310" mass="33801">MAMFKIAGLLFVCALTSAFNIEALQNVPAAPQATGDVCQDCTQIFELLADMVSNADLQKKMMDGLDHLCKLLPGPVTKACQEEVEKMLPLALSFIAGIVKPAEVCRIIGLCGSPDKQEMLLSYIVREALQVSGRSENVAEMQPTTQCSFCVLVIKTLEDLLPKERTEDALISLLEEICHILPASYRDQCQTVIGKFSKPVLDAILSYATPEAVCTLMGLCNGKGAPHVDPCTSATYRCRDMNTALKCGVRKTPSGSKLGSGLKMRKALCPHGRPRCFNIYLQIVLTLLDTCGICSDILLHFLDLYTVCME</sequence>
<dbReference type="PANTHER" id="PTHR11480:SF3">
    <property type="entry name" value="BCDNA.GH08312"/>
    <property type="match status" value="1"/>
</dbReference>
<dbReference type="InParanoid" id="G3PYH7"/>
<proteinExistence type="predicted"/>
<dbReference type="STRING" id="69293.ENSGACP00000022667"/>
<dbReference type="Gene3D" id="1.10.225.10">
    <property type="entry name" value="Saposin-like"/>
    <property type="match status" value="2"/>
</dbReference>
<dbReference type="AlphaFoldDB" id="G3PYH7"/>
<evidence type="ECO:0000256" key="1">
    <source>
        <dbReference type="ARBA" id="ARBA00023157"/>
    </source>
</evidence>
<reference evidence="4" key="2">
    <citation type="submission" date="2025-08" db="UniProtKB">
        <authorList>
            <consortium name="Ensembl"/>
        </authorList>
    </citation>
    <scope>IDENTIFICATION</scope>
</reference>
<dbReference type="GO" id="GO:0006665">
    <property type="term" value="P:sphingolipid metabolic process"/>
    <property type="evidence" value="ECO:0007669"/>
    <property type="project" value="InterPro"/>
</dbReference>
<dbReference type="PANTHER" id="PTHR11480">
    <property type="entry name" value="SAPOSIN-RELATED"/>
    <property type="match status" value="1"/>
</dbReference>
<dbReference type="InterPro" id="IPR008139">
    <property type="entry name" value="SaposinB_dom"/>
</dbReference>
<reference evidence="4 5" key="1">
    <citation type="journal article" date="2021" name="G3 (Bethesda)">
        <title>Improved contiguity of the threespine stickleback genome using long-read sequencing.</title>
        <authorList>
            <person name="Nath S."/>
            <person name="Shaw D.E."/>
            <person name="White M.A."/>
        </authorList>
    </citation>
    <scope>NUCLEOTIDE SEQUENCE [LARGE SCALE GENOMIC DNA]</scope>
    <source>
        <strain evidence="4 5">Lake Benthic</strain>
    </source>
</reference>
<reference evidence="4" key="3">
    <citation type="submission" date="2025-09" db="UniProtKB">
        <authorList>
            <consortium name="Ensembl"/>
        </authorList>
    </citation>
    <scope>IDENTIFICATION</scope>
</reference>
<organism evidence="4 5">
    <name type="scientific">Gasterosteus aculeatus aculeatus</name>
    <name type="common">three-spined stickleback</name>
    <dbReference type="NCBI Taxonomy" id="481459"/>
    <lineage>
        <taxon>Eukaryota</taxon>
        <taxon>Metazoa</taxon>
        <taxon>Chordata</taxon>
        <taxon>Craniata</taxon>
        <taxon>Vertebrata</taxon>
        <taxon>Euteleostomi</taxon>
        <taxon>Actinopterygii</taxon>
        <taxon>Neopterygii</taxon>
        <taxon>Teleostei</taxon>
        <taxon>Neoteleostei</taxon>
        <taxon>Acanthomorphata</taxon>
        <taxon>Eupercaria</taxon>
        <taxon>Perciformes</taxon>
        <taxon>Cottioidei</taxon>
        <taxon>Gasterosteales</taxon>
        <taxon>Gasterosteidae</taxon>
        <taxon>Gasterosteus</taxon>
    </lineage>
</organism>
<protein>
    <submittedName>
        <fullName evidence="4">Uncharacterized protein</fullName>
    </submittedName>
</protein>
<dbReference type="OMA" id="GTLFYCQ"/>
<dbReference type="InterPro" id="IPR008138">
    <property type="entry name" value="SapB_2"/>
</dbReference>
<keyword evidence="2" id="KW-0325">Glycoprotein</keyword>
<evidence type="ECO:0000313" key="5">
    <source>
        <dbReference type="Proteomes" id="UP000007635"/>
    </source>
</evidence>
<dbReference type="InterPro" id="IPR011001">
    <property type="entry name" value="Saposin-like"/>
</dbReference>
<accession>G3PYH7</accession>
<evidence type="ECO:0000256" key="3">
    <source>
        <dbReference type="SAM" id="SignalP"/>
    </source>
</evidence>
<dbReference type="Ensembl" id="ENSGACT00000022710.2">
    <property type="protein sequence ID" value="ENSGACP00000022667.2"/>
    <property type="gene ID" value="ENSGACG00000017163.2"/>
</dbReference>
<dbReference type="InterPro" id="IPR051428">
    <property type="entry name" value="Sphingo_Act-Surfact_Prot"/>
</dbReference>
<dbReference type="InterPro" id="IPR007856">
    <property type="entry name" value="SapB_1"/>
</dbReference>
<dbReference type="GO" id="GO:0016020">
    <property type="term" value="C:membrane"/>
    <property type="evidence" value="ECO:0007669"/>
    <property type="project" value="GOC"/>
</dbReference>
<dbReference type="Pfam" id="PF03489">
    <property type="entry name" value="SapB_2"/>
    <property type="match status" value="1"/>
</dbReference>
<dbReference type="Bgee" id="ENSGACG00000017163">
    <property type="expression patterns" value="Expressed in spleen and 10 other cell types or tissues"/>
</dbReference>
<dbReference type="SUPFAM" id="SSF47862">
    <property type="entry name" value="Saposin"/>
    <property type="match status" value="2"/>
</dbReference>
<dbReference type="Pfam" id="PF05184">
    <property type="entry name" value="SapB_1"/>
    <property type="match status" value="1"/>
</dbReference>
<name>G3PYH7_GASAC</name>
<dbReference type="SMART" id="SM00741">
    <property type="entry name" value="SapB"/>
    <property type="match status" value="2"/>
</dbReference>
<feature type="chain" id="PRO_5043332480" evidence="3">
    <location>
        <begin position="19"/>
        <end position="310"/>
    </location>
</feature>
<keyword evidence="1" id="KW-1015">Disulfide bond</keyword>
<evidence type="ECO:0000313" key="4">
    <source>
        <dbReference type="Ensembl" id="ENSGACP00000022667.2"/>
    </source>
</evidence>
<feature type="signal peptide" evidence="3">
    <location>
        <begin position="1"/>
        <end position="18"/>
    </location>
</feature>
<dbReference type="PROSITE" id="PS50015">
    <property type="entry name" value="SAP_B"/>
    <property type="match status" value="2"/>
</dbReference>
<evidence type="ECO:0000256" key="2">
    <source>
        <dbReference type="ARBA" id="ARBA00023180"/>
    </source>
</evidence>
<dbReference type="PRINTS" id="PR01797">
    <property type="entry name" value="SAPOSIN"/>
</dbReference>
<dbReference type="GeneTree" id="ENSGT00940000164890"/>
<keyword evidence="5" id="KW-1185">Reference proteome</keyword>
<dbReference type="GO" id="GO:0005764">
    <property type="term" value="C:lysosome"/>
    <property type="evidence" value="ECO:0007669"/>
    <property type="project" value="InterPro"/>
</dbReference>